<dbReference type="InterPro" id="IPR050197">
    <property type="entry name" value="Aldolase_class_II_sugar_metab"/>
</dbReference>
<accession>A0ABU8XUJ8</accession>
<dbReference type="SMART" id="SM01007">
    <property type="entry name" value="Aldolase_II"/>
    <property type="match status" value="1"/>
</dbReference>
<evidence type="ECO:0000256" key="1">
    <source>
        <dbReference type="ARBA" id="ARBA00022723"/>
    </source>
</evidence>
<dbReference type="SUPFAM" id="SSF53639">
    <property type="entry name" value="AraD/HMP-PK domain-like"/>
    <property type="match status" value="1"/>
</dbReference>
<dbReference type="Pfam" id="PF00596">
    <property type="entry name" value="Aldolase_II"/>
    <property type="match status" value="1"/>
</dbReference>
<protein>
    <submittedName>
        <fullName evidence="5">Class II aldolase/adducin family protein</fullName>
    </submittedName>
</protein>
<feature type="compositionally biased region" description="Basic and acidic residues" evidence="3">
    <location>
        <begin position="214"/>
        <end position="223"/>
    </location>
</feature>
<name>A0ABU8XUJ8_9PROT</name>
<proteinExistence type="predicted"/>
<keyword evidence="2" id="KW-0456">Lyase</keyword>
<dbReference type="Proteomes" id="UP001375743">
    <property type="component" value="Unassembled WGS sequence"/>
</dbReference>
<reference evidence="5 6" key="1">
    <citation type="submission" date="2024-01" db="EMBL/GenBank/DDBJ databases">
        <title>Multi-omics insights into the function and evolution of sodium benzoate biodegradation pathways in Benzoatithermus flavus gen. nov., sp. nov. from hot spring.</title>
        <authorList>
            <person name="Hu C.-J."/>
            <person name="Li W.-J."/>
        </authorList>
    </citation>
    <scope>NUCLEOTIDE SEQUENCE [LARGE SCALE GENOMIC DNA]</scope>
    <source>
        <strain evidence="5 6">SYSU G07066</strain>
    </source>
</reference>
<dbReference type="RefSeq" id="WP_418159952.1">
    <property type="nucleotide sequence ID" value="NZ_JBBLZC010000012.1"/>
</dbReference>
<organism evidence="5 6">
    <name type="scientific">Benzoatithermus flavus</name>
    <dbReference type="NCBI Taxonomy" id="3108223"/>
    <lineage>
        <taxon>Bacteria</taxon>
        <taxon>Pseudomonadati</taxon>
        <taxon>Pseudomonadota</taxon>
        <taxon>Alphaproteobacteria</taxon>
        <taxon>Geminicoccales</taxon>
        <taxon>Geminicoccaceae</taxon>
        <taxon>Benzoatithermus</taxon>
    </lineage>
</organism>
<evidence type="ECO:0000256" key="3">
    <source>
        <dbReference type="SAM" id="MobiDB-lite"/>
    </source>
</evidence>
<evidence type="ECO:0000256" key="2">
    <source>
        <dbReference type="ARBA" id="ARBA00023239"/>
    </source>
</evidence>
<dbReference type="PANTHER" id="PTHR22789">
    <property type="entry name" value="FUCULOSE PHOSPHATE ALDOLASE"/>
    <property type="match status" value="1"/>
</dbReference>
<keyword evidence="6" id="KW-1185">Reference proteome</keyword>
<evidence type="ECO:0000313" key="5">
    <source>
        <dbReference type="EMBL" id="MEK0084105.1"/>
    </source>
</evidence>
<comment type="caution">
    <text evidence="5">The sequence shown here is derived from an EMBL/GenBank/DDBJ whole genome shotgun (WGS) entry which is preliminary data.</text>
</comment>
<feature type="region of interest" description="Disordered" evidence="3">
    <location>
        <begin position="214"/>
        <end position="240"/>
    </location>
</feature>
<sequence length="240" mass="26168">MDQQELGLRQSIVEACRWMNASGLNQGTSGNISVRHGDVMLISPSGVPYEQLEPEDIVAMPLEGEYGSYKARGNNIPSSEWRFHLDIMRARPEVGAIVHTHSTYATTLAIARKEIPACHYMIAAAGGPNIRCADYATYGTAELSEAALKALEGRTCCLLANHGMIATGPNLAKAKWLAVELETIARQYYLSLCIGGPVLLSDAEIEHVKERFKSYGPRPKEEAANANAAEAEPKRKKKAK</sequence>
<dbReference type="EMBL" id="JBBLZC010000012">
    <property type="protein sequence ID" value="MEK0084105.1"/>
    <property type="molecule type" value="Genomic_DNA"/>
</dbReference>
<evidence type="ECO:0000313" key="6">
    <source>
        <dbReference type="Proteomes" id="UP001375743"/>
    </source>
</evidence>
<dbReference type="Gene3D" id="3.40.225.10">
    <property type="entry name" value="Class II aldolase/adducin N-terminal domain"/>
    <property type="match status" value="1"/>
</dbReference>
<dbReference type="InterPro" id="IPR036409">
    <property type="entry name" value="Aldolase_II/adducin_N_sf"/>
</dbReference>
<keyword evidence="1" id="KW-0479">Metal-binding</keyword>
<dbReference type="PANTHER" id="PTHR22789:SF0">
    <property type="entry name" value="3-OXO-TETRONATE 4-PHOSPHATE DECARBOXYLASE-RELATED"/>
    <property type="match status" value="1"/>
</dbReference>
<feature type="domain" description="Class II aldolase/adducin N-terminal" evidence="4">
    <location>
        <begin position="10"/>
        <end position="189"/>
    </location>
</feature>
<gene>
    <name evidence="5" type="ORF">U1T56_13150</name>
</gene>
<evidence type="ECO:0000259" key="4">
    <source>
        <dbReference type="SMART" id="SM01007"/>
    </source>
</evidence>
<dbReference type="InterPro" id="IPR001303">
    <property type="entry name" value="Aldolase_II/adducin_N"/>
</dbReference>